<dbReference type="InterPro" id="IPR037039">
    <property type="entry name" value="CM_AroQ_sf_eucaryotic"/>
</dbReference>
<dbReference type="Proteomes" id="UP000265515">
    <property type="component" value="Unassembled WGS sequence"/>
</dbReference>
<keyword evidence="8" id="KW-0413">Isomerase</keyword>
<dbReference type="EMBL" id="BFEA01000056">
    <property type="protein sequence ID" value="GBG64980.1"/>
    <property type="molecule type" value="Genomic_DNA"/>
</dbReference>
<evidence type="ECO:0000256" key="8">
    <source>
        <dbReference type="ARBA" id="ARBA00023235"/>
    </source>
</evidence>
<dbReference type="InterPro" id="IPR008238">
    <property type="entry name" value="Chorismate_mutase_AroQ_euk"/>
</dbReference>
<evidence type="ECO:0000256" key="6">
    <source>
        <dbReference type="ARBA" id="ARBA00022605"/>
    </source>
</evidence>
<dbReference type="UniPathway" id="UPA00120">
    <property type="reaction ID" value="UER00203"/>
</dbReference>
<dbReference type="GO" id="GO:0005737">
    <property type="term" value="C:cytoplasm"/>
    <property type="evidence" value="ECO:0007669"/>
    <property type="project" value="UniProtKB-SubCell"/>
</dbReference>
<dbReference type="InterPro" id="IPR002701">
    <property type="entry name" value="CM_II_prokaryot"/>
</dbReference>
<dbReference type="STRING" id="69332.A0A388K4J6"/>
<evidence type="ECO:0000256" key="3">
    <source>
        <dbReference type="ARBA" id="ARBA00004817"/>
    </source>
</evidence>
<dbReference type="GO" id="GO:0046417">
    <property type="term" value="P:chorismate metabolic process"/>
    <property type="evidence" value="ECO:0007669"/>
    <property type="project" value="InterPro"/>
</dbReference>
<keyword evidence="6" id="KW-0028">Amino-acid biosynthesis</keyword>
<dbReference type="InterPro" id="IPR036263">
    <property type="entry name" value="Chorismate_II_sf"/>
</dbReference>
<dbReference type="PROSITE" id="PS51169">
    <property type="entry name" value="CHORISMATE_MUT_3"/>
    <property type="match status" value="1"/>
</dbReference>
<evidence type="ECO:0000256" key="4">
    <source>
        <dbReference type="ARBA" id="ARBA00012404"/>
    </source>
</evidence>
<dbReference type="PANTHER" id="PTHR21145">
    <property type="entry name" value="CHORISMATE MUTASE"/>
    <property type="match status" value="1"/>
</dbReference>
<reference evidence="10 11" key="1">
    <citation type="journal article" date="2018" name="Cell">
        <title>The Chara Genome: Secondary Complexity and Implications for Plant Terrestrialization.</title>
        <authorList>
            <person name="Nishiyama T."/>
            <person name="Sakayama H."/>
            <person name="Vries J.D."/>
            <person name="Buschmann H."/>
            <person name="Saint-Marcoux D."/>
            <person name="Ullrich K.K."/>
            <person name="Haas F.B."/>
            <person name="Vanderstraeten L."/>
            <person name="Becker D."/>
            <person name="Lang D."/>
            <person name="Vosolsobe S."/>
            <person name="Rombauts S."/>
            <person name="Wilhelmsson P.K.I."/>
            <person name="Janitza P."/>
            <person name="Kern R."/>
            <person name="Heyl A."/>
            <person name="Rumpler F."/>
            <person name="Villalobos L.I.A.C."/>
            <person name="Clay J.M."/>
            <person name="Skokan R."/>
            <person name="Toyoda A."/>
            <person name="Suzuki Y."/>
            <person name="Kagoshima H."/>
            <person name="Schijlen E."/>
            <person name="Tajeshwar N."/>
            <person name="Catarino B."/>
            <person name="Hetherington A.J."/>
            <person name="Saltykova A."/>
            <person name="Bonnot C."/>
            <person name="Breuninger H."/>
            <person name="Symeonidi A."/>
            <person name="Radhakrishnan G.V."/>
            <person name="Van Nieuwerburgh F."/>
            <person name="Deforce D."/>
            <person name="Chang C."/>
            <person name="Karol K.G."/>
            <person name="Hedrich R."/>
            <person name="Ulvskov P."/>
            <person name="Glockner G."/>
            <person name="Delwiche C.F."/>
            <person name="Petrasek J."/>
            <person name="Van de Peer Y."/>
            <person name="Friml J."/>
            <person name="Beilby M."/>
            <person name="Dolan L."/>
            <person name="Kohara Y."/>
            <person name="Sugano S."/>
            <person name="Fujiyama A."/>
            <person name="Delaux P.-M."/>
            <person name="Quint M."/>
            <person name="TheiBen G."/>
            <person name="Hagemann M."/>
            <person name="Harholt J."/>
            <person name="Dunand C."/>
            <person name="Zachgo S."/>
            <person name="Langdale J."/>
            <person name="Maumus F."/>
            <person name="Straeten D.V.D."/>
            <person name="Gould S.B."/>
            <person name="Rensing S.A."/>
        </authorList>
    </citation>
    <scope>NUCLEOTIDE SEQUENCE [LARGE SCALE GENOMIC DNA]</scope>
    <source>
        <strain evidence="10 11">S276</strain>
    </source>
</reference>
<evidence type="ECO:0000259" key="9">
    <source>
        <dbReference type="Pfam" id="PF01817"/>
    </source>
</evidence>
<comment type="pathway">
    <text evidence="3">Metabolic intermediate biosynthesis; prephenate biosynthesis; prephenate from chorismate: step 1/1.</text>
</comment>
<evidence type="ECO:0000256" key="7">
    <source>
        <dbReference type="ARBA" id="ARBA00023141"/>
    </source>
</evidence>
<keyword evidence="5" id="KW-0963">Cytoplasm</keyword>
<comment type="caution">
    <text evidence="10">The sequence shown here is derived from an EMBL/GenBank/DDBJ whole genome shotgun (WGS) entry which is preliminary data.</text>
</comment>
<dbReference type="Pfam" id="PF01817">
    <property type="entry name" value="CM_2"/>
    <property type="match status" value="1"/>
</dbReference>
<dbReference type="PANTHER" id="PTHR21145:SF12">
    <property type="entry name" value="CHORISMATE MUTASE"/>
    <property type="match status" value="1"/>
</dbReference>
<evidence type="ECO:0000256" key="2">
    <source>
        <dbReference type="ARBA" id="ARBA00004496"/>
    </source>
</evidence>
<dbReference type="GO" id="GO:0004106">
    <property type="term" value="F:chorismate mutase activity"/>
    <property type="evidence" value="ECO:0007669"/>
    <property type="project" value="UniProtKB-EC"/>
</dbReference>
<dbReference type="Gene3D" id="1.10.590.10">
    <property type="entry name" value="Chorismate mutase, AroQ class superfamily, eukaryotic"/>
    <property type="match status" value="1"/>
</dbReference>
<comment type="subcellular location">
    <subcellularLocation>
        <location evidence="2">Cytoplasm</location>
    </subcellularLocation>
</comment>
<evidence type="ECO:0000256" key="1">
    <source>
        <dbReference type="ARBA" id="ARBA00000824"/>
    </source>
</evidence>
<accession>A0A388K4J6</accession>
<evidence type="ECO:0000313" key="11">
    <source>
        <dbReference type="Proteomes" id="UP000265515"/>
    </source>
</evidence>
<dbReference type="GO" id="GO:0009073">
    <property type="term" value="P:aromatic amino acid family biosynthetic process"/>
    <property type="evidence" value="ECO:0007669"/>
    <property type="project" value="UniProtKB-KW"/>
</dbReference>
<dbReference type="OrthoDB" id="191918at2759"/>
<keyword evidence="11" id="KW-1185">Reference proteome</keyword>
<comment type="catalytic activity">
    <reaction evidence="1">
        <text>chorismate = prephenate</text>
        <dbReference type="Rhea" id="RHEA:13897"/>
        <dbReference type="ChEBI" id="CHEBI:29748"/>
        <dbReference type="ChEBI" id="CHEBI:29934"/>
        <dbReference type="EC" id="5.4.99.5"/>
    </reaction>
</comment>
<protein>
    <recommendedName>
        <fullName evidence="4">chorismate mutase</fullName>
        <ecNumber evidence="4">5.4.99.5</ecNumber>
    </recommendedName>
</protein>
<dbReference type="EC" id="5.4.99.5" evidence="4"/>
<gene>
    <name evidence="10" type="ORF">CBR_g48729</name>
</gene>
<proteinExistence type="predicted"/>
<sequence>MTVAIFGQRCASYACAPADVAESAGGRVTPSPHSSTIAGSIVSRTAEDLGSAWTGRARYTNTWLIMGSSARSDDLASSRNEGSGQSTWHDRCAFTSYSSNTSSFHSSLISTARAATAAADGPGITALATLPPLPKGDGGGGGGGQRTEELLDESHTLTLDAIRDTLIRLEDSIIFNLIERAQYKLNRPTYDASITSVPPRNVCLLEFLLRETEQLHSRVRRYTSPDEHPFFPDAIERPVLPPLVYPKVLCPGAEAVNVNLAIWKMYLEWLLPQLAEEGDDRNYGSAATCDVMCLQALSRRIHYGKFVAEAKYREAMAEYDQLIYNKDREGIMKKLTMKAVEDAVVRRVELKARIFGQDILLSGAAAGSDNEPQKIDPEIVARLYRDGIMPLTKEVEVEYLLRRLDFPRTS</sequence>
<dbReference type="SUPFAM" id="SSF48600">
    <property type="entry name" value="Chorismate mutase II"/>
    <property type="match status" value="1"/>
</dbReference>
<feature type="domain" description="Chorismate mutase" evidence="9">
    <location>
        <begin position="284"/>
        <end position="396"/>
    </location>
</feature>
<dbReference type="OMA" id="ATCDVNC"/>
<dbReference type="AlphaFoldDB" id="A0A388K4J6"/>
<dbReference type="NCBIfam" id="TIGR01802">
    <property type="entry name" value="CM_pl-yst"/>
    <property type="match status" value="1"/>
</dbReference>
<name>A0A388K4J6_CHABU</name>
<keyword evidence="7" id="KW-0057">Aromatic amino acid biosynthesis</keyword>
<dbReference type="GO" id="GO:0008652">
    <property type="term" value="P:amino acid biosynthetic process"/>
    <property type="evidence" value="ECO:0007669"/>
    <property type="project" value="UniProtKB-KW"/>
</dbReference>
<organism evidence="10 11">
    <name type="scientific">Chara braunii</name>
    <name type="common">Braun's stonewort</name>
    <dbReference type="NCBI Taxonomy" id="69332"/>
    <lineage>
        <taxon>Eukaryota</taxon>
        <taxon>Viridiplantae</taxon>
        <taxon>Streptophyta</taxon>
        <taxon>Charophyceae</taxon>
        <taxon>Charales</taxon>
        <taxon>Characeae</taxon>
        <taxon>Chara</taxon>
    </lineage>
</organism>
<evidence type="ECO:0000313" key="10">
    <source>
        <dbReference type="EMBL" id="GBG64980.1"/>
    </source>
</evidence>
<evidence type="ECO:0000256" key="5">
    <source>
        <dbReference type="ARBA" id="ARBA00022490"/>
    </source>
</evidence>
<dbReference type="Gramene" id="GBG64980">
    <property type="protein sequence ID" value="GBG64980"/>
    <property type="gene ID" value="CBR_g48729"/>
</dbReference>